<dbReference type="AlphaFoldDB" id="A2Q2U5"/>
<evidence type="ECO:0000313" key="1">
    <source>
        <dbReference type="EMBL" id="ABN09793.1"/>
    </source>
</evidence>
<protein>
    <submittedName>
        <fullName evidence="1">Uncharacterized protein</fullName>
    </submittedName>
</protein>
<accession>A2Q2U5</accession>
<gene>
    <name evidence="1" type="ORF">MtrDRAFT_AC152184g32v2</name>
</gene>
<reference evidence="1" key="2">
    <citation type="submission" date="2007-03" db="EMBL/GenBank/DDBJ databases">
        <authorList>
            <consortium name="The International Medicago Genome Annotation Group"/>
        </authorList>
    </citation>
    <scope>NUCLEOTIDE SEQUENCE</scope>
</reference>
<proteinExistence type="predicted"/>
<dbReference type="EMBL" id="AC152184">
    <property type="protein sequence ID" value="ABN09793.1"/>
    <property type="molecule type" value="Genomic_DNA"/>
</dbReference>
<sequence length="43" mass="4943">MDLNGITVIAWKHDKCYRRGIAAIAWKHDKCCVPVSVYCHGPW</sequence>
<reference evidence="1" key="1">
    <citation type="submission" date="2004-10" db="EMBL/GenBank/DDBJ databases">
        <authorList>
            <person name="Town C.D."/>
        </authorList>
    </citation>
    <scope>NUCLEOTIDE SEQUENCE</scope>
</reference>
<organism evidence="1">
    <name type="scientific">Medicago truncatula</name>
    <name type="common">Barrel medic</name>
    <name type="synonym">Medicago tribuloides</name>
    <dbReference type="NCBI Taxonomy" id="3880"/>
    <lineage>
        <taxon>Eukaryota</taxon>
        <taxon>Viridiplantae</taxon>
        <taxon>Streptophyta</taxon>
        <taxon>Embryophyta</taxon>
        <taxon>Tracheophyta</taxon>
        <taxon>Spermatophyta</taxon>
        <taxon>Magnoliopsida</taxon>
        <taxon>eudicotyledons</taxon>
        <taxon>Gunneridae</taxon>
        <taxon>Pentapetalae</taxon>
        <taxon>rosids</taxon>
        <taxon>fabids</taxon>
        <taxon>Fabales</taxon>
        <taxon>Fabaceae</taxon>
        <taxon>Papilionoideae</taxon>
        <taxon>50 kb inversion clade</taxon>
        <taxon>NPAAA clade</taxon>
        <taxon>Hologalegina</taxon>
        <taxon>IRL clade</taxon>
        <taxon>Trifolieae</taxon>
        <taxon>Medicago</taxon>
    </lineage>
</organism>
<name>A2Q2U5_MEDTR</name>